<feature type="transmembrane region" description="Helical" evidence="12">
    <location>
        <begin position="9"/>
        <end position="31"/>
    </location>
</feature>
<keyword evidence="12" id="KW-1133">Transmembrane helix</keyword>
<feature type="transmembrane region" description="Helical" evidence="12">
    <location>
        <begin position="272"/>
        <end position="295"/>
    </location>
</feature>
<dbReference type="Gene3D" id="3.30.450.20">
    <property type="entry name" value="PAS domain"/>
    <property type="match status" value="1"/>
</dbReference>
<dbReference type="PANTHER" id="PTHR45528:SF1">
    <property type="entry name" value="SENSOR HISTIDINE KINASE CPXA"/>
    <property type="match status" value="1"/>
</dbReference>
<dbReference type="PROSITE" id="PS50109">
    <property type="entry name" value="HIS_KIN"/>
    <property type="match status" value="1"/>
</dbReference>
<dbReference type="SUPFAM" id="SSF55785">
    <property type="entry name" value="PYP-like sensor domain (PAS domain)"/>
    <property type="match status" value="1"/>
</dbReference>
<evidence type="ECO:0000259" key="15">
    <source>
        <dbReference type="PROSITE" id="PS50113"/>
    </source>
</evidence>
<dbReference type="CDD" id="cd00130">
    <property type="entry name" value="PAS"/>
    <property type="match status" value="1"/>
</dbReference>
<keyword evidence="4" id="KW-1003">Cell membrane</keyword>
<comment type="caution">
    <text evidence="17">The sequence shown here is derived from an EMBL/GenBank/DDBJ whole genome shotgun (WGS) entry which is preliminary data.</text>
</comment>
<dbReference type="SMART" id="SM00387">
    <property type="entry name" value="HATPase_c"/>
    <property type="match status" value="1"/>
</dbReference>
<dbReference type="SUPFAM" id="SSF55874">
    <property type="entry name" value="ATPase domain of HSP90 chaperone/DNA topoisomerase II/histidine kinase"/>
    <property type="match status" value="1"/>
</dbReference>
<dbReference type="InterPro" id="IPR003660">
    <property type="entry name" value="HAMP_dom"/>
</dbReference>
<dbReference type="GO" id="GO:0000160">
    <property type="term" value="P:phosphorelay signal transduction system"/>
    <property type="evidence" value="ECO:0007669"/>
    <property type="project" value="UniProtKB-KW"/>
</dbReference>
<name>A0A150IXU6_9EURY</name>
<keyword evidence="10" id="KW-0902">Two-component regulatory system</keyword>
<dbReference type="InterPro" id="IPR007892">
    <property type="entry name" value="CHASE4"/>
</dbReference>
<evidence type="ECO:0000256" key="4">
    <source>
        <dbReference type="ARBA" id="ARBA00022475"/>
    </source>
</evidence>
<feature type="domain" description="HAMP" evidence="16">
    <location>
        <begin position="297"/>
        <end position="350"/>
    </location>
</feature>
<evidence type="ECO:0000256" key="6">
    <source>
        <dbReference type="ARBA" id="ARBA00022679"/>
    </source>
</evidence>
<protein>
    <recommendedName>
        <fullName evidence="3">histidine kinase</fullName>
        <ecNumber evidence="3">2.7.13.3</ecNumber>
    </recommendedName>
</protein>
<keyword evidence="7" id="KW-0547">Nucleotide-binding</keyword>
<evidence type="ECO:0000256" key="9">
    <source>
        <dbReference type="ARBA" id="ARBA00022840"/>
    </source>
</evidence>
<dbReference type="CDD" id="cd06225">
    <property type="entry name" value="HAMP"/>
    <property type="match status" value="1"/>
</dbReference>
<dbReference type="InterPro" id="IPR000014">
    <property type="entry name" value="PAS"/>
</dbReference>
<sequence length="681" mass="77704">MNLRRKSRLIISLMIIFSTILISIFSGLLMMEKTYEIENNSITKEIQKTIKIINYEISNLDSTAIDWAFWDDTYYYVIDKNNDYVTNNLMDNTFSYLEINFFVILDTDGNIIFKKAYDLIEGKEIDFPKDLENSISDNETFLTTKTDGFVRGILNTQENSVILVSRPILKNDSTGPIVGTLIIGQFVDSRKVTELSDISPSPIKLYKLDSTEADQIIKNSPSDFLDGKKVYSMAVNDSKINGYYILKDIYGNPGLLLEIKFSRDIFLASKKASFYLLAITLSSGILFGLAFILVLEKGILSKIFYLEKEVKEISTKKDYSSRLKIYGDDEIDSLAYNINEMIENIQKSSIVLKDSEERYRTLFEESMDSIWATELDGRIIDANEASAKLLDIPLNQLIGLNIRDFYEFPEDRIEFQKKVAEFGSVKEYPLNLITKKGQRINCVISFSAWRGSNGDIIGYRGIVHNITTRKLYEKQLIELNETLRIINKILRHDILNDLTIVLTSIDLMQEADEKLKQKALKAINKSVNLIERMRELEQTLISGSHVEKYELNEVIQEVKKEYKDIEFNVSGKCEIGTDNAIFSVFDNIIRNAVIHGKTDRIDVTIKDKKNLCETIISDYGKGIPNDMKDNIFEEGASFGDNKGSGLGLYIVKKVIERYGGTIEVEDNTPSGSTFIIKIKKL</sequence>
<dbReference type="Gene3D" id="3.30.565.10">
    <property type="entry name" value="Histidine kinase-like ATPase, C-terminal domain"/>
    <property type="match status" value="1"/>
</dbReference>
<dbReference type="SMART" id="SM00091">
    <property type="entry name" value="PAS"/>
    <property type="match status" value="1"/>
</dbReference>
<dbReference type="PATRIC" id="fig|1705564.3.peg.1431"/>
<keyword evidence="12" id="KW-0812">Transmembrane</keyword>
<evidence type="ECO:0000256" key="8">
    <source>
        <dbReference type="ARBA" id="ARBA00022777"/>
    </source>
</evidence>
<evidence type="ECO:0000256" key="7">
    <source>
        <dbReference type="ARBA" id="ARBA00022741"/>
    </source>
</evidence>
<keyword evidence="8 17" id="KW-0418">Kinase</keyword>
<dbReference type="InterPro" id="IPR005467">
    <property type="entry name" value="His_kinase_dom"/>
</dbReference>
<evidence type="ECO:0000256" key="12">
    <source>
        <dbReference type="SAM" id="Phobius"/>
    </source>
</evidence>
<dbReference type="Gene3D" id="6.10.340.10">
    <property type="match status" value="1"/>
</dbReference>
<evidence type="ECO:0000256" key="1">
    <source>
        <dbReference type="ARBA" id="ARBA00000085"/>
    </source>
</evidence>
<dbReference type="PANTHER" id="PTHR45528">
    <property type="entry name" value="SENSOR HISTIDINE KINASE CPXA"/>
    <property type="match status" value="1"/>
</dbReference>
<proteinExistence type="predicted"/>
<dbReference type="Pfam" id="PF13426">
    <property type="entry name" value="PAS_9"/>
    <property type="match status" value="1"/>
</dbReference>
<dbReference type="PRINTS" id="PR00344">
    <property type="entry name" value="BCTRLSENSOR"/>
</dbReference>
<dbReference type="EMBL" id="LNGD01000094">
    <property type="protein sequence ID" value="KYC49801.1"/>
    <property type="molecule type" value="Genomic_DNA"/>
</dbReference>
<dbReference type="NCBIfam" id="TIGR00229">
    <property type="entry name" value="sensory_box"/>
    <property type="match status" value="1"/>
</dbReference>
<reference evidence="17 18" key="1">
    <citation type="journal article" date="2016" name="ISME J.">
        <title>Chasing the elusive Euryarchaeota class WSA2: genomes reveal a uniquely fastidious methyl-reducing methanogen.</title>
        <authorList>
            <person name="Nobu M.K."/>
            <person name="Narihiro T."/>
            <person name="Kuroda K."/>
            <person name="Mei R."/>
            <person name="Liu W.T."/>
        </authorList>
    </citation>
    <scope>NUCLEOTIDE SEQUENCE [LARGE SCALE GENOMIC DNA]</scope>
    <source>
        <strain evidence="17">U1lsi0528_Bin089</strain>
    </source>
</reference>
<dbReference type="InterPro" id="IPR000700">
    <property type="entry name" value="PAS-assoc_C"/>
</dbReference>
<dbReference type="AlphaFoldDB" id="A0A150IXU6"/>
<dbReference type="PROSITE" id="PS50112">
    <property type="entry name" value="PAS"/>
    <property type="match status" value="1"/>
</dbReference>
<dbReference type="InterPro" id="IPR004358">
    <property type="entry name" value="Sig_transdc_His_kin-like_C"/>
</dbReference>
<dbReference type="Pfam" id="PF05228">
    <property type="entry name" value="CHASE4"/>
    <property type="match status" value="1"/>
</dbReference>
<dbReference type="InterPro" id="IPR036890">
    <property type="entry name" value="HATPase_C_sf"/>
</dbReference>
<evidence type="ECO:0000256" key="5">
    <source>
        <dbReference type="ARBA" id="ARBA00022553"/>
    </source>
</evidence>
<keyword evidence="9" id="KW-0067">ATP-binding</keyword>
<dbReference type="PROSITE" id="PS50113">
    <property type="entry name" value="PAC"/>
    <property type="match status" value="1"/>
</dbReference>
<evidence type="ECO:0000259" key="14">
    <source>
        <dbReference type="PROSITE" id="PS50112"/>
    </source>
</evidence>
<dbReference type="CDD" id="cd00075">
    <property type="entry name" value="HATPase"/>
    <property type="match status" value="1"/>
</dbReference>
<evidence type="ECO:0000313" key="17">
    <source>
        <dbReference type="EMBL" id="KYC49801.1"/>
    </source>
</evidence>
<dbReference type="InterPro" id="IPR003594">
    <property type="entry name" value="HATPase_dom"/>
</dbReference>
<organism evidence="17 18">
    <name type="scientific">Candidatus Methanofastidiosum methylothiophilum</name>
    <dbReference type="NCBI Taxonomy" id="1705564"/>
    <lineage>
        <taxon>Archaea</taxon>
        <taxon>Methanobacteriati</taxon>
        <taxon>Methanobacteriota</taxon>
        <taxon>Stenosarchaea group</taxon>
        <taxon>Candidatus Methanofastidiosia</taxon>
        <taxon>Candidatus Methanofastidiosales</taxon>
        <taxon>Candidatus Methanofastidiosaceae</taxon>
        <taxon>Candidatus Methanofastidiosum</taxon>
    </lineage>
</organism>
<feature type="domain" description="PAC" evidence="15">
    <location>
        <begin position="426"/>
        <end position="478"/>
    </location>
</feature>
<dbReference type="GO" id="GO:0004673">
    <property type="term" value="F:protein histidine kinase activity"/>
    <property type="evidence" value="ECO:0007669"/>
    <property type="project" value="UniProtKB-EC"/>
</dbReference>
<evidence type="ECO:0000256" key="10">
    <source>
        <dbReference type="ARBA" id="ARBA00023012"/>
    </source>
</evidence>
<evidence type="ECO:0000259" key="16">
    <source>
        <dbReference type="PROSITE" id="PS50885"/>
    </source>
</evidence>
<dbReference type="GO" id="GO:0005524">
    <property type="term" value="F:ATP binding"/>
    <property type="evidence" value="ECO:0007669"/>
    <property type="project" value="UniProtKB-KW"/>
</dbReference>
<keyword evidence="6" id="KW-0808">Transferase</keyword>
<accession>A0A150IXU6</accession>
<comment type="catalytic activity">
    <reaction evidence="1">
        <text>ATP + protein L-histidine = ADP + protein N-phospho-L-histidine.</text>
        <dbReference type="EC" id="2.7.13.3"/>
    </reaction>
</comment>
<comment type="subcellular location">
    <subcellularLocation>
        <location evidence="2">Cell membrane</location>
        <topology evidence="2">Multi-pass membrane protein</topology>
    </subcellularLocation>
</comment>
<dbReference type="GO" id="GO:0005886">
    <property type="term" value="C:plasma membrane"/>
    <property type="evidence" value="ECO:0007669"/>
    <property type="project" value="UniProtKB-SubCell"/>
</dbReference>
<feature type="domain" description="Histidine kinase" evidence="13">
    <location>
        <begin position="489"/>
        <end position="681"/>
    </location>
</feature>
<evidence type="ECO:0000256" key="2">
    <source>
        <dbReference type="ARBA" id="ARBA00004651"/>
    </source>
</evidence>
<dbReference type="EC" id="2.7.13.3" evidence="3"/>
<gene>
    <name evidence="17" type="ORF">AMQ74_01367</name>
</gene>
<evidence type="ECO:0000256" key="11">
    <source>
        <dbReference type="ARBA" id="ARBA00023136"/>
    </source>
</evidence>
<feature type="domain" description="PAS" evidence="14">
    <location>
        <begin position="355"/>
        <end position="408"/>
    </location>
</feature>
<keyword evidence="5" id="KW-0597">Phosphoprotein</keyword>
<keyword evidence="11 12" id="KW-0472">Membrane</keyword>
<dbReference type="InterPro" id="IPR050398">
    <property type="entry name" value="HssS/ArlS-like"/>
</dbReference>
<evidence type="ECO:0000259" key="13">
    <source>
        <dbReference type="PROSITE" id="PS50109"/>
    </source>
</evidence>
<evidence type="ECO:0000313" key="18">
    <source>
        <dbReference type="Proteomes" id="UP000075578"/>
    </source>
</evidence>
<dbReference type="InterPro" id="IPR035965">
    <property type="entry name" value="PAS-like_dom_sf"/>
</dbReference>
<dbReference type="PROSITE" id="PS50885">
    <property type="entry name" value="HAMP"/>
    <property type="match status" value="1"/>
</dbReference>
<dbReference type="Pfam" id="PF02518">
    <property type="entry name" value="HATPase_c"/>
    <property type="match status" value="1"/>
</dbReference>
<evidence type="ECO:0000256" key="3">
    <source>
        <dbReference type="ARBA" id="ARBA00012438"/>
    </source>
</evidence>
<dbReference type="Pfam" id="PF00672">
    <property type="entry name" value="HAMP"/>
    <property type="match status" value="1"/>
</dbReference>
<dbReference type="Proteomes" id="UP000075578">
    <property type="component" value="Unassembled WGS sequence"/>
</dbReference>